<feature type="domain" description="RNA polymerase subunit H/Rpb5 C-terminal" evidence="1">
    <location>
        <begin position="10"/>
        <end position="106"/>
    </location>
</feature>
<evidence type="ECO:0000259" key="1">
    <source>
        <dbReference type="Pfam" id="PF01191"/>
    </source>
</evidence>
<reference evidence="2 3" key="1">
    <citation type="journal article" date="2015" name="Nat. Commun.">
        <title>Genomic and transcriptomic evidence for scavenging of diverse organic compounds by widespread deep-sea archaea.</title>
        <authorList>
            <person name="Li M."/>
            <person name="Baker B.J."/>
            <person name="Anantharaman K."/>
            <person name="Jain S."/>
            <person name="Breier J.A."/>
            <person name="Dick G.J."/>
        </authorList>
    </citation>
    <scope>NUCLEOTIDE SEQUENCE [LARGE SCALE GENOMIC DNA]</scope>
    <source>
        <strain evidence="2">Cayman_51_deep</strain>
    </source>
</reference>
<dbReference type="InterPro" id="IPR000783">
    <property type="entry name" value="RNA_pol_subH/Rpb5_C"/>
</dbReference>
<dbReference type="SUPFAM" id="SSF55287">
    <property type="entry name" value="RPB5-like RNA polymerase subunit"/>
    <property type="match status" value="1"/>
</dbReference>
<accession>A0A2V3HSE2</accession>
<gene>
    <name evidence="2" type="ORF">CXX69_02700</name>
</gene>
<sequence>MDIPTGDDRFNVLNHILVPHHELLPVEEEEQALAPWRLLEEQSDGGTRLAKELLPKILITDPAVQAIKEAVEIEDDELPAGWLANRIVRIVRHSRSAGSSTAYRLIVETA</sequence>
<dbReference type="GO" id="GO:0003677">
    <property type="term" value="F:DNA binding"/>
    <property type="evidence" value="ECO:0007669"/>
    <property type="project" value="InterPro"/>
</dbReference>
<dbReference type="EMBL" id="PSPG01000004">
    <property type="protein sequence ID" value="PXF22058.1"/>
    <property type="molecule type" value="Genomic_DNA"/>
</dbReference>
<comment type="caution">
    <text evidence="2">The sequence shown here is derived from an EMBL/GenBank/DDBJ whole genome shotgun (WGS) entry which is preliminary data.</text>
</comment>
<dbReference type="Pfam" id="PF01191">
    <property type="entry name" value="RNA_pol_Rpb5_C"/>
    <property type="match status" value="1"/>
</dbReference>
<name>A0A2V3HSE2_9ARCH</name>
<evidence type="ECO:0000313" key="3">
    <source>
        <dbReference type="Proteomes" id="UP000248161"/>
    </source>
</evidence>
<dbReference type="Gene3D" id="3.90.940.20">
    <property type="entry name" value="RPB5-like RNA polymerase subunit"/>
    <property type="match status" value="1"/>
</dbReference>
<dbReference type="InterPro" id="IPR035913">
    <property type="entry name" value="RPB5-like_sf"/>
</dbReference>
<dbReference type="GO" id="GO:0006351">
    <property type="term" value="P:DNA-templated transcription"/>
    <property type="evidence" value="ECO:0007669"/>
    <property type="project" value="InterPro"/>
</dbReference>
<dbReference type="GO" id="GO:0003899">
    <property type="term" value="F:DNA-directed RNA polymerase activity"/>
    <property type="evidence" value="ECO:0007669"/>
    <property type="project" value="InterPro"/>
</dbReference>
<evidence type="ECO:0000313" key="2">
    <source>
        <dbReference type="EMBL" id="PXF22058.1"/>
    </source>
</evidence>
<protein>
    <recommendedName>
        <fullName evidence="1">RNA polymerase subunit H/Rpb5 C-terminal domain-containing protein</fullName>
    </recommendedName>
</protein>
<organism evidence="2 3">
    <name type="scientific">Candidatus Thalassarchaeum betae</name>
    <dbReference type="NCBI Taxonomy" id="2599289"/>
    <lineage>
        <taxon>Archaea</taxon>
        <taxon>Methanobacteriati</taxon>
        <taxon>Thermoplasmatota</taxon>
        <taxon>Candidatus Poseidoniia</taxon>
        <taxon>Candidatus Poseidoniales</taxon>
        <taxon>Candidatus Thalassarchaeaceae</taxon>
        <taxon>Candidatus Thalassarchaeum</taxon>
    </lineage>
</organism>
<dbReference type="Proteomes" id="UP000248161">
    <property type="component" value="Unassembled WGS sequence"/>
</dbReference>
<proteinExistence type="predicted"/>
<dbReference type="AlphaFoldDB" id="A0A2V3HSE2"/>